<comment type="caution">
    <text evidence="6">The sequence shown here is derived from an EMBL/GenBank/DDBJ whole genome shotgun (WGS) entry which is preliminary data.</text>
</comment>
<feature type="transmembrane region" description="Helical" evidence="5">
    <location>
        <begin position="275"/>
        <end position="308"/>
    </location>
</feature>
<dbReference type="PANTHER" id="PTHR11706">
    <property type="entry name" value="SOLUTE CARRIER PROTEIN FAMILY 11 MEMBER"/>
    <property type="match status" value="1"/>
</dbReference>
<evidence type="ECO:0000313" key="7">
    <source>
        <dbReference type="Proteomes" id="UP001499993"/>
    </source>
</evidence>
<reference evidence="7" key="1">
    <citation type="journal article" date="2019" name="Int. J. Syst. Evol. Microbiol.">
        <title>The Global Catalogue of Microorganisms (GCM) 10K type strain sequencing project: providing services to taxonomists for standard genome sequencing and annotation.</title>
        <authorList>
            <consortium name="The Broad Institute Genomics Platform"/>
            <consortium name="The Broad Institute Genome Sequencing Center for Infectious Disease"/>
            <person name="Wu L."/>
            <person name="Ma J."/>
        </authorList>
    </citation>
    <scope>NUCLEOTIDE SEQUENCE [LARGE SCALE GENOMIC DNA]</scope>
    <source>
        <strain evidence="7">JCM 18123</strain>
    </source>
</reference>
<name>A0ABP9GDL1_9ACTN</name>
<evidence type="ECO:0000256" key="1">
    <source>
        <dbReference type="ARBA" id="ARBA00004141"/>
    </source>
</evidence>
<feature type="transmembrane region" description="Helical" evidence="5">
    <location>
        <begin position="387"/>
        <end position="409"/>
    </location>
</feature>
<feature type="transmembrane region" description="Helical" evidence="5">
    <location>
        <begin position="80"/>
        <end position="98"/>
    </location>
</feature>
<proteinExistence type="predicted"/>
<feature type="transmembrane region" description="Helical" evidence="5">
    <location>
        <begin position="146"/>
        <end position="165"/>
    </location>
</feature>
<dbReference type="Pfam" id="PF01566">
    <property type="entry name" value="Nramp"/>
    <property type="match status" value="1"/>
</dbReference>
<keyword evidence="7" id="KW-1185">Reference proteome</keyword>
<evidence type="ECO:0000256" key="3">
    <source>
        <dbReference type="ARBA" id="ARBA00022989"/>
    </source>
</evidence>
<feature type="transmembrane region" description="Helical" evidence="5">
    <location>
        <begin position="118"/>
        <end position="137"/>
    </location>
</feature>
<evidence type="ECO:0000256" key="4">
    <source>
        <dbReference type="ARBA" id="ARBA00023136"/>
    </source>
</evidence>
<dbReference type="NCBIfam" id="NF037982">
    <property type="entry name" value="Nramp_1"/>
    <property type="match status" value="2"/>
</dbReference>
<accession>A0ABP9GDL1</accession>
<protein>
    <submittedName>
        <fullName evidence="6">Nramp family divalent metal transporter</fullName>
    </submittedName>
</protein>
<evidence type="ECO:0000313" key="6">
    <source>
        <dbReference type="EMBL" id="GAA4938094.1"/>
    </source>
</evidence>
<feature type="transmembrane region" description="Helical" evidence="5">
    <location>
        <begin position="352"/>
        <end position="375"/>
    </location>
</feature>
<feature type="transmembrane region" description="Helical" evidence="5">
    <location>
        <begin position="40"/>
        <end position="59"/>
    </location>
</feature>
<dbReference type="PANTHER" id="PTHR11706:SF3">
    <property type="entry name" value="METAL ION TRANSPORT PROTEIN"/>
    <property type="match status" value="1"/>
</dbReference>
<feature type="transmembrane region" description="Helical" evidence="5">
    <location>
        <begin position="228"/>
        <end position="255"/>
    </location>
</feature>
<gene>
    <name evidence="6" type="ORF">GCM10023224_19110</name>
</gene>
<sequence>MLRTEQRTTSWKLIGPGIVVAATGVGAGDMVASLVAGEKFGYALLWAVVLGCIVKIALAEAAGRWHLATEQTIFDGWRSMGVWTFAFFGPYIVIWGFVYGASAMSATALPLAALFPSVPLWVFAILAGISGLVFVWFNQYAVFEKVMTALVGVMFVTVVGLAVYIGPDFGALAAGLVPSSPDESLFNTLGLIGGVGGTITMAAYGFWVNAKGWRNAAWIRMMRLDNRVAYITTGVFVVAMLIVGAEMLSAGRVALAEGSEGLVSLADVLEERFGRIVSVVFLIGFFSAAYTSIIGVWHGVSLMFADFVGNIRGKANRPVEERETSWEFRAYLLWLTFPPMLLLAVGKPVQLVIAYGVLGSAFMPFLAFTLMWLLNSQRTPQEWRNGIVSNVGLTIAGGLFLVLCANEILGRLGVT</sequence>
<keyword evidence="3 5" id="KW-1133">Transmembrane helix</keyword>
<dbReference type="Proteomes" id="UP001499993">
    <property type="component" value="Unassembled WGS sequence"/>
</dbReference>
<comment type="subcellular location">
    <subcellularLocation>
        <location evidence="1">Membrane</location>
        <topology evidence="1">Multi-pass membrane protein</topology>
    </subcellularLocation>
</comment>
<feature type="transmembrane region" description="Helical" evidence="5">
    <location>
        <begin position="185"/>
        <end position="207"/>
    </location>
</feature>
<dbReference type="InterPro" id="IPR001046">
    <property type="entry name" value="NRAMP_fam"/>
</dbReference>
<keyword evidence="4 5" id="KW-0472">Membrane</keyword>
<feature type="transmembrane region" description="Helical" evidence="5">
    <location>
        <begin position="328"/>
        <end position="346"/>
    </location>
</feature>
<keyword evidence="2 5" id="KW-0812">Transmembrane</keyword>
<dbReference type="RefSeq" id="WP_344143419.1">
    <property type="nucleotide sequence ID" value="NZ_BAABIK010000008.1"/>
</dbReference>
<organism evidence="6 7">
    <name type="scientific">Streptomonospora halophila</name>
    <dbReference type="NCBI Taxonomy" id="427369"/>
    <lineage>
        <taxon>Bacteria</taxon>
        <taxon>Bacillati</taxon>
        <taxon>Actinomycetota</taxon>
        <taxon>Actinomycetes</taxon>
        <taxon>Streptosporangiales</taxon>
        <taxon>Nocardiopsidaceae</taxon>
        <taxon>Streptomonospora</taxon>
    </lineage>
</organism>
<dbReference type="EMBL" id="BAABIK010000008">
    <property type="protein sequence ID" value="GAA4938094.1"/>
    <property type="molecule type" value="Genomic_DNA"/>
</dbReference>
<feature type="transmembrane region" description="Helical" evidence="5">
    <location>
        <begin position="12"/>
        <end position="34"/>
    </location>
</feature>
<evidence type="ECO:0000256" key="5">
    <source>
        <dbReference type="SAM" id="Phobius"/>
    </source>
</evidence>
<evidence type="ECO:0000256" key="2">
    <source>
        <dbReference type="ARBA" id="ARBA00022692"/>
    </source>
</evidence>